<dbReference type="Pfam" id="PF20181">
    <property type="entry name" value="DUF6544"/>
    <property type="match status" value="1"/>
</dbReference>
<sequence length="363" mass="41930">MKWILFFIVIIHAFIHLLGFIKAFGFAEINQLTQNISKPMGILWLIALILFLIAAIQFISNHDLWWITALAAVILSQVLIILFWQDAKFGTILNIIILLVGIVAFADWSFNRDVKNEIDEMLAQNSTDKKEILTEEKIIHLPSIVQKWLRNSGAVGKEMIHTVWLKQKGQMKMKPEQEKWYEANAEQYFTVDNPAFIWKVKVDMMPLVFFTGRDKFFDGKGNMLIKVLSLFNVVNASDNEKINQGTLQRYLGETIWFPTAVVSPYIKWEEIDSLSAKATMTYRGTTGSAVFTFNENGDFVKFSAMRYMGSEENSPLKEWVITLNEYKVYNGIKIPVKGEATWKLDEGDFTWYKLEVSDIEYNN</sequence>
<dbReference type="AlphaFoldDB" id="A0A832DGV1"/>
<feature type="transmembrane region" description="Helical" evidence="1">
    <location>
        <begin position="41"/>
        <end position="59"/>
    </location>
</feature>
<evidence type="ECO:0000256" key="1">
    <source>
        <dbReference type="SAM" id="Phobius"/>
    </source>
</evidence>
<evidence type="ECO:0000313" key="2">
    <source>
        <dbReference type="EMBL" id="HGT47760.1"/>
    </source>
</evidence>
<feature type="transmembrane region" description="Helical" evidence="1">
    <location>
        <begin position="91"/>
        <end position="110"/>
    </location>
</feature>
<keyword evidence="1" id="KW-0472">Membrane</keyword>
<keyword evidence="1" id="KW-1133">Transmembrane helix</keyword>
<keyword evidence="1" id="KW-0812">Transmembrane</keyword>
<dbReference type="InterPro" id="IPR046674">
    <property type="entry name" value="DUF6544"/>
</dbReference>
<name>A0A832DGV1_9BACT</name>
<proteinExistence type="predicted"/>
<protein>
    <submittedName>
        <fullName evidence="2">Uncharacterized protein</fullName>
    </submittedName>
</protein>
<dbReference type="EMBL" id="DSVI01000008">
    <property type="protein sequence ID" value="HGT47760.1"/>
    <property type="molecule type" value="Genomic_DNA"/>
</dbReference>
<organism evidence="2">
    <name type="scientific">Ignavibacterium album</name>
    <dbReference type="NCBI Taxonomy" id="591197"/>
    <lineage>
        <taxon>Bacteria</taxon>
        <taxon>Pseudomonadati</taxon>
        <taxon>Ignavibacteriota</taxon>
        <taxon>Ignavibacteria</taxon>
        <taxon>Ignavibacteriales</taxon>
        <taxon>Ignavibacteriaceae</taxon>
        <taxon>Ignavibacterium</taxon>
    </lineage>
</organism>
<reference evidence="2" key="1">
    <citation type="journal article" date="2020" name="mSystems">
        <title>Genome- and Community-Level Interaction Insights into Carbon Utilization and Element Cycling Functions of Hydrothermarchaeota in Hydrothermal Sediment.</title>
        <authorList>
            <person name="Zhou Z."/>
            <person name="Liu Y."/>
            <person name="Xu W."/>
            <person name="Pan J."/>
            <person name="Luo Z.H."/>
            <person name="Li M."/>
        </authorList>
    </citation>
    <scope>NUCLEOTIDE SEQUENCE [LARGE SCALE GENOMIC DNA]</scope>
    <source>
        <strain evidence="2">SpSt-500</strain>
    </source>
</reference>
<feature type="transmembrane region" description="Helical" evidence="1">
    <location>
        <begin position="65"/>
        <end position="84"/>
    </location>
</feature>
<gene>
    <name evidence="2" type="ORF">ENS56_06975</name>
</gene>
<feature type="transmembrane region" description="Helical" evidence="1">
    <location>
        <begin position="6"/>
        <end position="29"/>
    </location>
</feature>
<accession>A0A832DGV1</accession>
<comment type="caution">
    <text evidence="2">The sequence shown here is derived from an EMBL/GenBank/DDBJ whole genome shotgun (WGS) entry which is preliminary data.</text>
</comment>